<keyword evidence="4" id="KW-0472">Membrane</keyword>
<evidence type="ECO:0000256" key="2">
    <source>
        <dbReference type="ARBA" id="ARBA00023157"/>
    </source>
</evidence>
<dbReference type="AlphaFoldDB" id="A0A5K3ELS9"/>
<reference evidence="7" key="1">
    <citation type="submission" date="2019-11" db="UniProtKB">
        <authorList>
            <consortium name="WormBaseParasite"/>
        </authorList>
    </citation>
    <scope>IDENTIFICATION</scope>
</reference>
<evidence type="ECO:0000313" key="7">
    <source>
        <dbReference type="WBParaSite" id="MCU_001545-RA"/>
    </source>
</evidence>
<evidence type="ECO:0000256" key="3">
    <source>
        <dbReference type="SAM" id="MobiDB-lite"/>
    </source>
</evidence>
<feature type="domain" description="MRH" evidence="6">
    <location>
        <begin position="635"/>
        <end position="845"/>
    </location>
</feature>
<keyword evidence="4" id="KW-0812">Transmembrane</keyword>
<keyword evidence="4" id="KW-1133">Transmembrane helix</keyword>
<keyword evidence="2" id="KW-1015">Disulfide bond</keyword>
<dbReference type="InterPro" id="IPR056609">
    <property type="entry name" value="Elapor1-like_3rd"/>
</dbReference>
<sequence length="1031" mass="113158">MWLWFVIRCLVFVELVTAEKECSESEVKYISTECAPDGSHFIIKFPKNPSLCVVTDAPKLMKDCTQKCPVGQALNLTSNICEDCPVGTSAPGDVYEVNYWSVLPKGFYSDVFHSSSKKSCNSFGWKPQGSYLLGTSNSYCATELTLENHNIEEGLVTFQYQFNDPFLMAYFTVRNDRCVLDGGKSYILPPSSRRKWKSHTAHVPAGISTLQWYLFPENVYDSWTVTTEFKLKSVKVTGRVSTIHCSECKPGFYTNHTKSSDCEICPQNTFSGRRASSCTDCPSDEYSLPGSSSCTKRLPCVDTEYTTTYSSCSADTNMHHLTTKLIQPVICEANSPTASAKPRGPEEKCSPCPPGTKTLNGTHCVSCPTGFISANHNDSCVACPADEVPVFGIKYDTWSRMPPRLATYCLEEDVTCQPWRTNGSSIFVGPGLSSFVHSVLELELLDGFIGPKLNMPFYLDPFIRPLPGTKVVFDFELDCRANCTLTFAVDSLSETLLIQKWNGPLKRMTYTYTPGECEGASFLWLFERWSASGSKWDPASRNDKAIIYSIAVNNTRETGALGCKKCPLGIDGQFCKPCKDGLFYTMTKNATTGVERAECVPCPNGTMVIGDASDIMTVDQACIRCPPGTTAGPASDCVTDLYPEAPSGQNYDFSTLLTKRFAVSGSKLFTPQGHAFQQHFKLYLDTRFPSQRPTCINDNKQDKNITAWICRMTSSPEKNKLSDSESSFRSASLGLGDKLIKAVATNSSMEFAKEINSKLTTAGWKADDLGNDYHLFFKTKSTTSACQEGINTIVTLRCGAVSNAAGDSVDASGTALVQIPPNCAVGTCDGCQFHFMIISPLACPICRMQDYNRIEGSCVGGSMKVTLIPPKTCRSEPKFRTVFEESCPLLNTQGKIAVGVVMAIVLLLIFTIFYCYQRNKKLEYKYMKLVEGAEARVKSSFGSSSNGSDGVQQGNECGIPEDDQETDIFHHKPISAIAGGESDSKWNQLTPNSGDLKSGTFGPVIFRQNRTADDSHILTLDDGNAPDTVPI</sequence>
<organism evidence="7">
    <name type="scientific">Mesocestoides corti</name>
    <name type="common">Flatworm</name>
    <dbReference type="NCBI Taxonomy" id="53468"/>
    <lineage>
        <taxon>Eukaryota</taxon>
        <taxon>Metazoa</taxon>
        <taxon>Spiralia</taxon>
        <taxon>Lophotrochozoa</taxon>
        <taxon>Platyhelminthes</taxon>
        <taxon>Cestoda</taxon>
        <taxon>Eucestoda</taxon>
        <taxon>Cyclophyllidea</taxon>
        <taxon>Mesocestoididae</taxon>
        <taxon>Mesocestoides</taxon>
    </lineage>
</organism>
<dbReference type="InterPro" id="IPR044865">
    <property type="entry name" value="MRH_dom"/>
</dbReference>
<evidence type="ECO:0000259" key="6">
    <source>
        <dbReference type="PROSITE" id="PS51914"/>
    </source>
</evidence>
<dbReference type="PANTHER" id="PTHR22727:SF15">
    <property type="entry name" value="MRH DOMAIN-CONTAINING PROTEIN"/>
    <property type="match status" value="1"/>
</dbReference>
<name>A0A5K3ELS9_MESCO</name>
<dbReference type="WBParaSite" id="MCU_001545-RA">
    <property type="protein sequence ID" value="MCU_001545-RA"/>
    <property type="gene ID" value="MCU_001545"/>
</dbReference>
<dbReference type="SMART" id="SM01411">
    <property type="entry name" value="Ephrin_rec_like"/>
    <property type="match status" value="4"/>
</dbReference>
<dbReference type="PANTHER" id="PTHR22727">
    <property type="entry name" value="PROTEIN CBG13728"/>
    <property type="match status" value="1"/>
</dbReference>
<dbReference type="Pfam" id="PF23087">
    <property type="entry name" value="MRH_ELAPOR1_9th"/>
    <property type="match status" value="1"/>
</dbReference>
<evidence type="ECO:0000256" key="1">
    <source>
        <dbReference type="ARBA" id="ARBA00022729"/>
    </source>
</evidence>
<dbReference type="SUPFAM" id="SSF57184">
    <property type="entry name" value="Growth factor receptor domain"/>
    <property type="match status" value="1"/>
</dbReference>
<dbReference type="InterPro" id="IPR039181">
    <property type="entry name" value="Elapor1/2"/>
</dbReference>
<protein>
    <submittedName>
        <fullName evidence="7">MRH domain-containing protein</fullName>
    </submittedName>
</protein>
<keyword evidence="1 5" id="KW-0732">Signal</keyword>
<evidence type="ECO:0000256" key="4">
    <source>
        <dbReference type="SAM" id="Phobius"/>
    </source>
</evidence>
<feature type="region of interest" description="Disordered" evidence="3">
    <location>
        <begin position="939"/>
        <end position="963"/>
    </location>
</feature>
<dbReference type="Gene3D" id="2.10.50.10">
    <property type="entry name" value="Tumor Necrosis Factor Receptor, subunit A, domain 2"/>
    <property type="match status" value="1"/>
</dbReference>
<proteinExistence type="predicted"/>
<feature type="chain" id="PRO_5024388687" evidence="5">
    <location>
        <begin position="19"/>
        <end position="1031"/>
    </location>
</feature>
<feature type="compositionally biased region" description="Low complexity" evidence="3">
    <location>
        <begin position="939"/>
        <end position="950"/>
    </location>
</feature>
<dbReference type="Pfam" id="PF23032">
    <property type="entry name" value="GBD_ELAPOR1-like_3rd"/>
    <property type="match status" value="1"/>
</dbReference>
<dbReference type="Pfam" id="PF23031">
    <property type="entry name" value="GBD_ELAPOR1"/>
    <property type="match status" value="1"/>
</dbReference>
<feature type="signal peptide" evidence="5">
    <location>
        <begin position="1"/>
        <end position="18"/>
    </location>
</feature>
<dbReference type="GO" id="GO:0016020">
    <property type="term" value="C:membrane"/>
    <property type="evidence" value="ECO:0007669"/>
    <property type="project" value="TreeGrafter"/>
</dbReference>
<dbReference type="InterPro" id="IPR056607">
    <property type="entry name" value="Elapor1/2_MRH"/>
</dbReference>
<feature type="transmembrane region" description="Helical" evidence="4">
    <location>
        <begin position="896"/>
        <end position="916"/>
    </location>
</feature>
<dbReference type="InterPro" id="IPR009030">
    <property type="entry name" value="Growth_fac_rcpt_cys_sf"/>
</dbReference>
<dbReference type="InterPro" id="IPR056608">
    <property type="entry name" value="Elapor1/2_GBD"/>
</dbReference>
<dbReference type="PROSITE" id="PS51914">
    <property type="entry name" value="MRH"/>
    <property type="match status" value="1"/>
</dbReference>
<accession>A0A5K3ELS9</accession>
<evidence type="ECO:0000256" key="5">
    <source>
        <dbReference type="SAM" id="SignalP"/>
    </source>
</evidence>